<dbReference type="GO" id="GO:0005886">
    <property type="term" value="C:plasma membrane"/>
    <property type="evidence" value="ECO:0007669"/>
    <property type="project" value="TreeGrafter"/>
</dbReference>
<name>A0AAD1Y284_EUPCR</name>
<evidence type="ECO:0000256" key="3">
    <source>
        <dbReference type="ARBA" id="ARBA00022553"/>
    </source>
</evidence>
<comment type="caution">
    <text evidence="8">The sequence shown here is derived from an EMBL/GenBank/DDBJ whole genome shotgun (WGS) entry which is preliminary data.</text>
</comment>
<dbReference type="AlphaFoldDB" id="A0AAD1Y284"/>
<dbReference type="InterPro" id="IPR004358">
    <property type="entry name" value="Sig_transdc_His_kin-like_C"/>
</dbReference>
<dbReference type="Gene3D" id="1.10.287.130">
    <property type="match status" value="1"/>
</dbReference>
<dbReference type="PROSITE" id="PS50109">
    <property type="entry name" value="HIS_KIN"/>
    <property type="match status" value="1"/>
</dbReference>
<keyword evidence="6" id="KW-1133">Transmembrane helix</keyword>
<feature type="transmembrane region" description="Helical" evidence="6">
    <location>
        <begin position="31"/>
        <end position="49"/>
    </location>
</feature>
<dbReference type="InterPro" id="IPR003661">
    <property type="entry name" value="HisK_dim/P_dom"/>
</dbReference>
<keyword evidence="3" id="KW-0597">Phosphoprotein</keyword>
<dbReference type="CDD" id="cd00082">
    <property type="entry name" value="HisKA"/>
    <property type="match status" value="1"/>
</dbReference>
<dbReference type="EMBL" id="CAMPGE010026303">
    <property type="protein sequence ID" value="CAI2383998.1"/>
    <property type="molecule type" value="Genomic_DNA"/>
</dbReference>
<dbReference type="EC" id="2.7.13.3" evidence="2"/>
<dbReference type="GO" id="GO:0000155">
    <property type="term" value="F:phosphorelay sensor kinase activity"/>
    <property type="evidence" value="ECO:0007669"/>
    <property type="project" value="InterPro"/>
</dbReference>
<reference evidence="8" key="1">
    <citation type="submission" date="2023-07" db="EMBL/GenBank/DDBJ databases">
        <authorList>
            <consortium name="AG Swart"/>
            <person name="Singh M."/>
            <person name="Singh A."/>
            <person name="Seah K."/>
            <person name="Emmerich C."/>
        </authorList>
    </citation>
    <scope>NUCLEOTIDE SEQUENCE</scope>
    <source>
        <strain evidence="8">DP1</strain>
    </source>
</reference>
<evidence type="ECO:0000313" key="9">
    <source>
        <dbReference type="Proteomes" id="UP001295684"/>
    </source>
</evidence>
<evidence type="ECO:0000256" key="2">
    <source>
        <dbReference type="ARBA" id="ARBA00012438"/>
    </source>
</evidence>
<evidence type="ECO:0000256" key="6">
    <source>
        <dbReference type="SAM" id="Phobius"/>
    </source>
</evidence>
<keyword evidence="6" id="KW-0472">Membrane</keyword>
<keyword evidence="5" id="KW-0418">Kinase</keyword>
<dbReference type="PRINTS" id="PR00344">
    <property type="entry name" value="BCTRLSENSOR"/>
</dbReference>
<dbReference type="Pfam" id="PF02518">
    <property type="entry name" value="HATPase_c"/>
    <property type="match status" value="1"/>
</dbReference>
<dbReference type="Pfam" id="PF00512">
    <property type="entry name" value="HisKA"/>
    <property type="match status" value="1"/>
</dbReference>
<evidence type="ECO:0000313" key="8">
    <source>
        <dbReference type="EMBL" id="CAI2383998.1"/>
    </source>
</evidence>
<dbReference type="CDD" id="cd16922">
    <property type="entry name" value="HATPase_EvgS-ArcB-TorS-like"/>
    <property type="match status" value="1"/>
</dbReference>
<dbReference type="SUPFAM" id="SSF55874">
    <property type="entry name" value="ATPase domain of HSP90 chaperone/DNA topoisomerase II/histidine kinase"/>
    <property type="match status" value="1"/>
</dbReference>
<protein>
    <recommendedName>
        <fullName evidence="2">histidine kinase</fullName>
        <ecNumber evidence="2">2.7.13.3</ecNumber>
    </recommendedName>
</protein>
<keyword evidence="9" id="KW-1185">Reference proteome</keyword>
<feature type="transmembrane region" description="Helical" evidence="6">
    <location>
        <begin position="121"/>
        <end position="137"/>
    </location>
</feature>
<dbReference type="PANTHER" id="PTHR43047">
    <property type="entry name" value="TWO-COMPONENT HISTIDINE PROTEIN KINASE"/>
    <property type="match status" value="1"/>
</dbReference>
<evidence type="ECO:0000256" key="4">
    <source>
        <dbReference type="ARBA" id="ARBA00022679"/>
    </source>
</evidence>
<dbReference type="Gene3D" id="3.30.565.10">
    <property type="entry name" value="Histidine kinase-like ATPase, C-terminal domain"/>
    <property type="match status" value="1"/>
</dbReference>
<feature type="transmembrane region" description="Helical" evidence="6">
    <location>
        <begin position="89"/>
        <end position="109"/>
    </location>
</feature>
<accession>A0AAD1Y284</accession>
<dbReference type="FunFam" id="3.30.565.10:FF:000010">
    <property type="entry name" value="Sensor histidine kinase RcsC"/>
    <property type="match status" value="1"/>
</dbReference>
<dbReference type="SMART" id="SM00388">
    <property type="entry name" value="HisKA"/>
    <property type="match status" value="1"/>
</dbReference>
<keyword evidence="4" id="KW-0808">Transferase</keyword>
<feature type="transmembrane region" description="Helical" evidence="6">
    <location>
        <begin position="209"/>
        <end position="229"/>
    </location>
</feature>
<dbReference type="Proteomes" id="UP001295684">
    <property type="component" value="Unassembled WGS sequence"/>
</dbReference>
<dbReference type="SUPFAM" id="SSF47384">
    <property type="entry name" value="Homodimeric domain of signal transducing histidine kinase"/>
    <property type="match status" value="1"/>
</dbReference>
<feature type="transmembrane region" description="Helical" evidence="6">
    <location>
        <begin position="169"/>
        <end position="188"/>
    </location>
</feature>
<dbReference type="InterPro" id="IPR036890">
    <property type="entry name" value="HATPase_C_sf"/>
</dbReference>
<evidence type="ECO:0000256" key="5">
    <source>
        <dbReference type="ARBA" id="ARBA00022777"/>
    </source>
</evidence>
<gene>
    <name evidence="8" type="ORF">ECRASSUSDP1_LOCUS25517</name>
</gene>
<sequence>MYNRFSGYNKEVDEYIADVVKETIQNTYTKYIQIVCGVTIGLSAVSAVMSIPDPKDVDKAAKLQTCYNSIVFAVIFMGLLICLKYKPIYVMYFVPLLSGVSMYMCNLLTLEKETYKPSEYHIAGTCIAHLLLILVPHQWKSSCLVFFILQLYFVYSVWVKFSFTDSDIIGNMVFSCLWFTLSSFMLMIKSRTMYAEIIKNKKIQEMKKVLQILPLGVVIWPSQASGKWFTNHEFNKKFTKIRQDLDELDDIDVSLVDNTGANKAYKDIPTNLASLLRAQQQALDSKDAMSDTDVTIQCSKFPANVLGNDDAESEQRTCRIKTLMVEWEGVTSYMHVFIDNTGVIKLEEAKNNIKCQKIMFASASHEFRNPLNSITNSIDIVFDAFKAINEVAQPYFASLSGETQDFITMNTEMLAKFVKIGKSSSFLLLTLIEDVLNLSKMEAGTFAISKEHFKVERILTDVYDIFSMQCQRKALALDLHISEAARQREIYSDEMRLKQIILNLVSNSLKFTFDGAITISCRLLEHDGVCVAEFSVRDTGVGISREQQKKLFKLFSMITETNSLNPNGSGIGLTVSKKYVEAMGGQISLESDEGQGTLVTFTIRADEDVKQPEDMVKAIKPAKEIWDIHDSSEEGSIPIDLIKRIKTGRCQVPIHQCREERKE</sequence>
<feature type="transmembrane region" description="Helical" evidence="6">
    <location>
        <begin position="144"/>
        <end position="163"/>
    </location>
</feature>
<feature type="domain" description="Histidine kinase" evidence="7">
    <location>
        <begin position="362"/>
        <end position="607"/>
    </location>
</feature>
<dbReference type="PANTHER" id="PTHR43047:SF72">
    <property type="entry name" value="OSMOSENSING HISTIDINE PROTEIN KINASE SLN1"/>
    <property type="match status" value="1"/>
</dbReference>
<proteinExistence type="predicted"/>
<evidence type="ECO:0000259" key="7">
    <source>
        <dbReference type="PROSITE" id="PS50109"/>
    </source>
</evidence>
<evidence type="ECO:0000256" key="1">
    <source>
        <dbReference type="ARBA" id="ARBA00000085"/>
    </source>
</evidence>
<dbReference type="InterPro" id="IPR005467">
    <property type="entry name" value="His_kinase_dom"/>
</dbReference>
<dbReference type="InterPro" id="IPR036097">
    <property type="entry name" value="HisK_dim/P_sf"/>
</dbReference>
<feature type="transmembrane region" description="Helical" evidence="6">
    <location>
        <begin position="61"/>
        <end position="82"/>
    </location>
</feature>
<dbReference type="InterPro" id="IPR003594">
    <property type="entry name" value="HATPase_dom"/>
</dbReference>
<keyword evidence="6" id="KW-0812">Transmembrane</keyword>
<comment type="catalytic activity">
    <reaction evidence="1">
        <text>ATP + protein L-histidine = ADP + protein N-phospho-L-histidine.</text>
        <dbReference type="EC" id="2.7.13.3"/>
    </reaction>
</comment>
<organism evidence="8 9">
    <name type="scientific">Euplotes crassus</name>
    <dbReference type="NCBI Taxonomy" id="5936"/>
    <lineage>
        <taxon>Eukaryota</taxon>
        <taxon>Sar</taxon>
        <taxon>Alveolata</taxon>
        <taxon>Ciliophora</taxon>
        <taxon>Intramacronucleata</taxon>
        <taxon>Spirotrichea</taxon>
        <taxon>Hypotrichia</taxon>
        <taxon>Euplotida</taxon>
        <taxon>Euplotidae</taxon>
        <taxon>Moneuplotes</taxon>
    </lineage>
</organism>
<dbReference type="GO" id="GO:0009927">
    <property type="term" value="F:histidine phosphotransfer kinase activity"/>
    <property type="evidence" value="ECO:0007669"/>
    <property type="project" value="TreeGrafter"/>
</dbReference>
<dbReference type="SMART" id="SM00387">
    <property type="entry name" value="HATPase_c"/>
    <property type="match status" value="1"/>
</dbReference>